<dbReference type="PANTHER" id="PTHR13265:SF0">
    <property type="entry name" value="HPR1"/>
    <property type="match status" value="1"/>
</dbReference>
<reference evidence="2" key="1">
    <citation type="journal article" date="2016" name="Sci. Rep.">
        <title>Molecular characterization of firefly nuptial gifts: a multi-omics approach sheds light on postcopulatory sexual selection.</title>
        <authorList>
            <person name="Al-Wathiqui N."/>
            <person name="Fallon T.R."/>
            <person name="South A."/>
            <person name="Weng J.K."/>
            <person name="Lewis S.M."/>
        </authorList>
    </citation>
    <scope>NUCLEOTIDE SEQUENCE</scope>
</reference>
<dbReference type="OrthoDB" id="10257415at2759"/>
<accession>A0A1Y1MI33</accession>
<dbReference type="EMBL" id="GEZM01030792">
    <property type="protein sequence ID" value="JAV85315.1"/>
    <property type="molecule type" value="Transcribed_RNA"/>
</dbReference>
<dbReference type="InterPro" id="IPR011029">
    <property type="entry name" value="DEATH-like_dom_sf"/>
</dbReference>
<dbReference type="Gene3D" id="1.10.533.10">
    <property type="entry name" value="Death Domain, Fas"/>
    <property type="match status" value="1"/>
</dbReference>
<proteinExistence type="predicted"/>
<dbReference type="Pfam" id="PF11957">
    <property type="entry name" value="efThoc1"/>
    <property type="match status" value="1"/>
</dbReference>
<keyword evidence="4" id="KW-1185">Reference proteome</keyword>
<dbReference type="SMART" id="SM00005">
    <property type="entry name" value="DEATH"/>
    <property type="match status" value="1"/>
</dbReference>
<protein>
    <recommendedName>
        <fullName evidence="1">Death domain-containing protein</fullName>
    </recommendedName>
</protein>
<dbReference type="CDD" id="cd01670">
    <property type="entry name" value="Death"/>
    <property type="match status" value="1"/>
</dbReference>
<sequence length="655" mass="75373">MDLFQSLSSLNHLTVKRDYKELLKDVLVSKDIEPIESKYKSLQNSAVDIRAALDQAFRDVGLNLLDIDADIERLKNLVRLSIEVCRKEMATTTLPVVLLADIFEGLTLDLCEDMFTFVEEQVNVWKEELFFTSCKNNLLRMCNDLVRRLSQTSATVLCGRISLFLAKLFPFSERSGLNIVSEFNLENVTEYGADASEDSVTEIEIAGSKKNIIIDYSLYCKFWSLQDFFRNPNQCYNKVQWKVFCSHATSVLSTFEALKLDYVSKDSKDDDDDDKSDDTPYFPKYPTNQKLLDLQIYDVNFRRSVLVQFLILFQYLTSSVKFKSENHELKSDQKEWVQSGIEKVYVLLRETPPDGEQFTLNIKNILKREENWNAWKNEGCPDFKASISQPSEKCMKTISERRPLGDVLKEAHAAGKYYLGNSELTKGWNLSPNNLEACKSKDRDFLPSLENYFAEAIAQLESSTFVKPEDSLLKDGNFGWRALRLVARRSPHFFTYSNNPINQLPDYLEMMVRKIAADRPGKVQEGNDQNDAELEENLFKEDEQPTEEIKQEDEFTDDHNMHTIHLRITVSQLNTFSEAIATNWKTIATKLGYTSDEIKFFEDENPNEVERAKNVLQLWFEDDDDASMENLAYMLEGLDLISAAEVVKAEIAKAV</sequence>
<dbReference type="FunCoup" id="A0A1Y1MI33">
    <property type="interactions" value="1637"/>
</dbReference>
<dbReference type="PANTHER" id="PTHR13265">
    <property type="entry name" value="THO COMPLEX SUBUNIT 1"/>
    <property type="match status" value="1"/>
</dbReference>
<evidence type="ECO:0000313" key="4">
    <source>
        <dbReference type="Proteomes" id="UP000327044"/>
    </source>
</evidence>
<evidence type="ECO:0000313" key="3">
    <source>
        <dbReference type="EMBL" id="KAB0794618.1"/>
    </source>
</evidence>
<dbReference type="GO" id="GO:0006406">
    <property type="term" value="P:mRNA export from nucleus"/>
    <property type="evidence" value="ECO:0007669"/>
    <property type="project" value="TreeGrafter"/>
</dbReference>
<dbReference type="EMBL" id="GEZM01030790">
    <property type="protein sequence ID" value="JAV85319.1"/>
    <property type="molecule type" value="Transcribed_RNA"/>
</dbReference>
<dbReference type="EMBL" id="GEZM01030793">
    <property type="protein sequence ID" value="JAV85314.1"/>
    <property type="molecule type" value="Transcribed_RNA"/>
</dbReference>
<dbReference type="InParanoid" id="A0A1Y1MI33"/>
<dbReference type="GO" id="GO:0000445">
    <property type="term" value="C:THO complex part of transcription export complex"/>
    <property type="evidence" value="ECO:0007669"/>
    <property type="project" value="TreeGrafter"/>
</dbReference>
<dbReference type="PROSITE" id="PS50017">
    <property type="entry name" value="DEATH_DOMAIN"/>
    <property type="match status" value="1"/>
</dbReference>
<dbReference type="EMBL" id="GEZM01030789">
    <property type="protein sequence ID" value="JAV85323.1"/>
    <property type="molecule type" value="Transcribed_RNA"/>
</dbReference>
<dbReference type="InterPro" id="IPR000488">
    <property type="entry name" value="Death_dom"/>
</dbReference>
<reference evidence="3" key="3">
    <citation type="submission" date="2019-08" db="EMBL/GenBank/DDBJ databases">
        <authorList>
            <consortium name="Photinus pyralis genome working group"/>
            <person name="Fallon T.R."/>
            <person name="Sander Lower S.E."/>
            <person name="Weng J.-K."/>
        </authorList>
    </citation>
    <scope>NUCLEOTIDE SEQUENCE</scope>
    <source>
        <strain evidence="3">1611_PpyrPB1</strain>
        <tissue evidence="3">Whole body</tissue>
    </source>
</reference>
<dbReference type="EMBL" id="GEZM01030791">
    <property type="protein sequence ID" value="JAV85318.1"/>
    <property type="molecule type" value="Transcribed_RNA"/>
</dbReference>
<dbReference type="GO" id="GO:0007165">
    <property type="term" value="P:signal transduction"/>
    <property type="evidence" value="ECO:0007669"/>
    <property type="project" value="InterPro"/>
</dbReference>
<gene>
    <name evidence="3" type="ORF">PPYR_11457</name>
</gene>
<dbReference type="Proteomes" id="UP000327044">
    <property type="component" value="Unassembled WGS sequence"/>
</dbReference>
<dbReference type="SUPFAM" id="SSF47986">
    <property type="entry name" value="DEATH domain"/>
    <property type="match status" value="1"/>
</dbReference>
<evidence type="ECO:0000259" key="1">
    <source>
        <dbReference type="PROSITE" id="PS50017"/>
    </source>
</evidence>
<evidence type="ECO:0000313" key="2">
    <source>
        <dbReference type="EMBL" id="JAV85323.1"/>
    </source>
</evidence>
<dbReference type="EMBL" id="GEZM01030794">
    <property type="protein sequence ID" value="JAV85310.1"/>
    <property type="molecule type" value="Transcribed_RNA"/>
</dbReference>
<dbReference type="InterPro" id="IPR021861">
    <property type="entry name" value="THO_THOC1"/>
</dbReference>
<dbReference type="EMBL" id="VVIM01000008">
    <property type="protein sequence ID" value="KAB0794618.1"/>
    <property type="molecule type" value="Genomic_DNA"/>
</dbReference>
<dbReference type="AlphaFoldDB" id="A0A1Y1MI33"/>
<dbReference type="Pfam" id="PF00531">
    <property type="entry name" value="Death"/>
    <property type="match status" value="1"/>
</dbReference>
<reference evidence="3 4" key="2">
    <citation type="journal article" date="2018" name="Elife">
        <title>Firefly genomes illuminate parallel origins of bioluminescence in beetles.</title>
        <authorList>
            <person name="Fallon T.R."/>
            <person name="Lower S.E."/>
            <person name="Chang C.H."/>
            <person name="Bessho-Uehara M."/>
            <person name="Martin G.J."/>
            <person name="Bewick A.J."/>
            <person name="Behringer M."/>
            <person name="Debat H.J."/>
            <person name="Wong I."/>
            <person name="Day J.C."/>
            <person name="Suvorov A."/>
            <person name="Silva C.J."/>
            <person name="Stanger-Hall K.F."/>
            <person name="Hall D.W."/>
            <person name="Schmitz R.J."/>
            <person name="Nelson D.R."/>
            <person name="Lewis S.M."/>
            <person name="Shigenobu S."/>
            <person name="Bybee S.M."/>
            <person name="Larracuente A.M."/>
            <person name="Oba Y."/>
            <person name="Weng J.K."/>
        </authorList>
    </citation>
    <scope>NUCLEOTIDE SEQUENCE [LARGE SCALE GENOMIC DNA]</scope>
    <source>
        <strain evidence="3">1611_PpyrPB1</strain>
        <tissue evidence="3">Whole body</tissue>
    </source>
</reference>
<name>A0A1Y1MI33_PHOPY</name>
<organism evidence="2">
    <name type="scientific">Photinus pyralis</name>
    <name type="common">Common eastern firefly</name>
    <name type="synonym">Lampyris pyralis</name>
    <dbReference type="NCBI Taxonomy" id="7054"/>
    <lineage>
        <taxon>Eukaryota</taxon>
        <taxon>Metazoa</taxon>
        <taxon>Ecdysozoa</taxon>
        <taxon>Arthropoda</taxon>
        <taxon>Hexapoda</taxon>
        <taxon>Insecta</taxon>
        <taxon>Pterygota</taxon>
        <taxon>Neoptera</taxon>
        <taxon>Endopterygota</taxon>
        <taxon>Coleoptera</taxon>
        <taxon>Polyphaga</taxon>
        <taxon>Elateriformia</taxon>
        <taxon>Elateroidea</taxon>
        <taxon>Lampyridae</taxon>
        <taxon>Lampyrinae</taxon>
        <taxon>Photinus</taxon>
    </lineage>
</organism>
<feature type="domain" description="Death" evidence="1">
    <location>
        <begin position="569"/>
        <end position="651"/>
    </location>
</feature>